<sequence length="178" mass="19472">MPDPTDPPQGAYPLTTNSLSALATYTTHPSSGLALKSTTSLPASSIFSPITTSTPAPIKLYSTVQVSRSAHIELNSALLYLNHSCSPSLEIDTEKMEVRVVKDRDLNEGDELSFFYPSTEWAFDRPFECLCGAAQRGGTCLGMVRGAKYLSREELERGGWFVNKHILGMVRERDAEGP</sequence>
<gene>
    <name evidence="2" type="ORF">AAFC00_003851</name>
</gene>
<reference evidence="2 3" key="1">
    <citation type="submission" date="2024-07" db="EMBL/GenBank/DDBJ databases">
        <title>Draft sequence of the Neodothiora populina.</title>
        <authorList>
            <person name="Drown D.D."/>
            <person name="Schuette U.S."/>
            <person name="Buechlein A.B."/>
            <person name="Rusch D.R."/>
            <person name="Winton L.W."/>
            <person name="Adams G.A."/>
        </authorList>
    </citation>
    <scope>NUCLEOTIDE SEQUENCE [LARGE SCALE GENOMIC DNA]</scope>
    <source>
        <strain evidence="2 3">CPC 39397</strain>
    </source>
</reference>
<dbReference type="Gene3D" id="2.170.270.10">
    <property type="entry name" value="SET domain"/>
    <property type="match status" value="1"/>
</dbReference>
<dbReference type="PANTHER" id="PTHR12350:SF19">
    <property type="entry name" value="SET DOMAIN-CONTAINING PROTEIN"/>
    <property type="match status" value="1"/>
</dbReference>
<accession>A0ABR3PG18</accession>
<organism evidence="2 3">
    <name type="scientific">Neodothiora populina</name>
    <dbReference type="NCBI Taxonomy" id="2781224"/>
    <lineage>
        <taxon>Eukaryota</taxon>
        <taxon>Fungi</taxon>
        <taxon>Dikarya</taxon>
        <taxon>Ascomycota</taxon>
        <taxon>Pezizomycotina</taxon>
        <taxon>Dothideomycetes</taxon>
        <taxon>Dothideomycetidae</taxon>
        <taxon>Dothideales</taxon>
        <taxon>Dothioraceae</taxon>
        <taxon>Neodothiora</taxon>
    </lineage>
</organism>
<dbReference type="RefSeq" id="XP_069201213.1">
    <property type="nucleotide sequence ID" value="XM_069343387.1"/>
</dbReference>
<comment type="caution">
    <text evidence="2">The sequence shown here is derived from an EMBL/GenBank/DDBJ whole genome shotgun (WGS) entry which is preliminary data.</text>
</comment>
<evidence type="ECO:0000313" key="2">
    <source>
        <dbReference type="EMBL" id="KAL1304939.1"/>
    </source>
</evidence>
<dbReference type="InterPro" id="IPR053201">
    <property type="entry name" value="Flavunoidine_N-MTase"/>
</dbReference>
<dbReference type="SUPFAM" id="SSF82199">
    <property type="entry name" value="SET domain"/>
    <property type="match status" value="1"/>
</dbReference>
<evidence type="ECO:0000313" key="3">
    <source>
        <dbReference type="Proteomes" id="UP001562354"/>
    </source>
</evidence>
<keyword evidence="3" id="KW-1185">Reference proteome</keyword>
<dbReference type="Proteomes" id="UP001562354">
    <property type="component" value="Unassembled WGS sequence"/>
</dbReference>
<dbReference type="Pfam" id="PF00856">
    <property type="entry name" value="SET"/>
    <property type="match status" value="1"/>
</dbReference>
<feature type="domain" description="SET" evidence="1">
    <location>
        <begin position="77"/>
        <end position="116"/>
    </location>
</feature>
<dbReference type="GeneID" id="95977551"/>
<evidence type="ECO:0000259" key="1">
    <source>
        <dbReference type="Pfam" id="PF00856"/>
    </source>
</evidence>
<proteinExistence type="predicted"/>
<dbReference type="EMBL" id="JBFMKM010000008">
    <property type="protein sequence ID" value="KAL1304939.1"/>
    <property type="molecule type" value="Genomic_DNA"/>
</dbReference>
<name>A0ABR3PG18_9PEZI</name>
<dbReference type="InterPro" id="IPR046341">
    <property type="entry name" value="SET_dom_sf"/>
</dbReference>
<dbReference type="InterPro" id="IPR001214">
    <property type="entry name" value="SET_dom"/>
</dbReference>
<protein>
    <recommendedName>
        <fullName evidence="1">SET domain-containing protein</fullName>
    </recommendedName>
</protein>
<dbReference type="PANTHER" id="PTHR12350">
    <property type="entry name" value="HISTONE-LYSINE N-METHYLTRANSFERASE-RELATED"/>
    <property type="match status" value="1"/>
</dbReference>